<dbReference type="InterPro" id="IPR036942">
    <property type="entry name" value="Beta-barrel_TonB_sf"/>
</dbReference>
<organism evidence="9 10">
    <name type="scientific">Sphingobacterium paludis</name>
    <dbReference type="NCBI Taxonomy" id="1476465"/>
    <lineage>
        <taxon>Bacteria</taxon>
        <taxon>Pseudomonadati</taxon>
        <taxon>Bacteroidota</taxon>
        <taxon>Sphingobacteriia</taxon>
        <taxon>Sphingobacteriales</taxon>
        <taxon>Sphingobacteriaceae</taxon>
        <taxon>Sphingobacterium</taxon>
    </lineage>
</organism>
<dbReference type="GO" id="GO:0009279">
    <property type="term" value="C:cell outer membrane"/>
    <property type="evidence" value="ECO:0007669"/>
    <property type="project" value="UniProtKB-SubCell"/>
</dbReference>
<dbReference type="NCBIfam" id="TIGR04056">
    <property type="entry name" value="OMP_RagA_SusC"/>
    <property type="match status" value="1"/>
</dbReference>
<dbReference type="Pfam" id="PF07715">
    <property type="entry name" value="Plug"/>
    <property type="match status" value="1"/>
</dbReference>
<keyword evidence="5 7" id="KW-0472">Membrane</keyword>
<dbReference type="EMBL" id="SNZV01000003">
    <property type="protein sequence ID" value="TDS14974.1"/>
    <property type="molecule type" value="Genomic_DNA"/>
</dbReference>
<keyword evidence="6 7" id="KW-0998">Cell outer membrane</keyword>
<keyword evidence="2 7" id="KW-0813">Transport</keyword>
<dbReference type="NCBIfam" id="TIGR04057">
    <property type="entry name" value="SusC_RagA_signa"/>
    <property type="match status" value="1"/>
</dbReference>
<comment type="similarity">
    <text evidence="7">Belongs to the TonB-dependent receptor family.</text>
</comment>
<evidence type="ECO:0000313" key="9">
    <source>
        <dbReference type="EMBL" id="TDS14974.1"/>
    </source>
</evidence>
<dbReference type="InterPro" id="IPR023996">
    <property type="entry name" value="TonB-dep_OMP_SusC/RagA"/>
</dbReference>
<keyword evidence="10" id="KW-1185">Reference proteome</keyword>
<keyword evidence="3 7" id="KW-1134">Transmembrane beta strand</keyword>
<evidence type="ECO:0000256" key="6">
    <source>
        <dbReference type="ARBA" id="ARBA00023237"/>
    </source>
</evidence>
<accession>A0A4R7D5K3</accession>
<dbReference type="Gene3D" id="2.170.130.10">
    <property type="entry name" value="TonB-dependent receptor, plug domain"/>
    <property type="match status" value="1"/>
</dbReference>
<dbReference type="InterPro" id="IPR012910">
    <property type="entry name" value="Plug_dom"/>
</dbReference>
<dbReference type="InterPro" id="IPR008969">
    <property type="entry name" value="CarboxyPept-like_regulatory"/>
</dbReference>
<evidence type="ECO:0000259" key="8">
    <source>
        <dbReference type="Pfam" id="PF07715"/>
    </source>
</evidence>
<evidence type="ECO:0000256" key="5">
    <source>
        <dbReference type="ARBA" id="ARBA00023136"/>
    </source>
</evidence>
<dbReference type="Gene3D" id="2.60.40.1120">
    <property type="entry name" value="Carboxypeptidase-like, regulatory domain"/>
    <property type="match status" value="1"/>
</dbReference>
<comment type="subcellular location">
    <subcellularLocation>
        <location evidence="1 7">Cell outer membrane</location>
        <topology evidence="1 7">Multi-pass membrane protein</topology>
    </subcellularLocation>
</comment>
<protein>
    <submittedName>
        <fullName evidence="9">TonB-linked SusC/RagA family outer membrane protein</fullName>
    </submittedName>
</protein>
<reference evidence="9 10" key="1">
    <citation type="submission" date="2019-03" db="EMBL/GenBank/DDBJ databases">
        <title>Genomic Encyclopedia of Type Strains, Phase III (KMG-III): the genomes of soil and plant-associated and newly described type strains.</title>
        <authorList>
            <person name="Whitman W."/>
        </authorList>
    </citation>
    <scope>NUCLEOTIDE SEQUENCE [LARGE SCALE GENOMIC DNA]</scope>
    <source>
        <strain evidence="9 10">CGMCC 1.12801</strain>
    </source>
</reference>
<dbReference type="InterPro" id="IPR039426">
    <property type="entry name" value="TonB-dep_rcpt-like"/>
</dbReference>
<dbReference type="SUPFAM" id="SSF49464">
    <property type="entry name" value="Carboxypeptidase regulatory domain-like"/>
    <property type="match status" value="1"/>
</dbReference>
<dbReference type="InterPro" id="IPR023997">
    <property type="entry name" value="TonB-dep_OMP_SusC/RagA_CS"/>
</dbReference>
<proteinExistence type="inferred from homology"/>
<dbReference type="AlphaFoldDB" id="A0A4R7D5K3"/>
<gene>
    <name evidence="9" type="ORF">B0I21_103476</name>
</gene>
<dbReference type="SUPFAM" id="SSF56935">
    <property type="entry name" value="Porins"/>
    <property type="match status" value="1"/>
</dbReference>
<sequence length="1212" mass="136232">MYHYFLAKEKLKDRSVPPNTHFFSNLLIRLIMRFQLLCIVWLGFFLQSASALHGQNRIDLHVENANLEQILQQVRKQSGYDYVIRPEQLKKFSPRSLNLSAIELETILQLCFQGQPLGFILKNNTIIVTDDQQERTLSGIVTDSKQRPLAGATVRIKGTSLQTKSDGKGVFSLEGVPQKAVLEIRYLGYEVRQIDLSGTPASELGPIFILKEQTAALEEVTVMANTGYQKLDPSKATGSLVVIDEKKIQESPALSLMQRLEGQVSGLQFNMKENRLTVRSPNNFSAGSTSQRSYSSPLIVIDGFPAMQQQLSNNPTGEGRLFATNQSPSILNNFNPDDIASITVLKDAAAASIWGSRAANGVIVIETKSGRGGRNSINFSSIFGITAPADLNRLQRMNASEYIEFEQELFDNNFYADPSSAWRYANVSEAITTMFRAKRNEISLSERDAILAEMGTRNNSDQIRDNLLQTAQTQQYNLSFNGAVNGAQYYASAVYNKDRPIYRNNESNNLALTFNINNSYFNNKVKVGLGLNHTIQKSTVNDGAKTGLGTSALGLTPYDMLRDEDGNAIDRYYIFTPQVTRERFESQGYLPWSYNHIDELQYNDDRYDNNMTRIIGNIRYSPLSWLNASLSGSYQRGTLNMESLRDKEGYFMRSLINEGTILQNGRFVYGIPLGGRFITSNTKTDDYSVRFQLDANKTWNEIHHLDVFAGSEIRQSYNMGYLQTRLGFDKDTYQSTAINTLGYYTTIYGSNKTYGIQDNPINISRQRYMSYYANAGYTLMNRYYLTGSARFDDATIIGVDRAKRAKPFWSTGVRWDLHKEAFLENVSLVNTLSIRSSIGTGGSVPVGGTSFTIYNSSINDSYTQLPNGSISNPANQMLGWETTRTFNLGMDLGLFNNRLSANVDYYSKRSYGIVANVPYNATYGWTTLQFNTGNMKSSGVDIQLAGDIVRKSDWNWNSSVNLSYTTNEVTDSRFKNLSNTPSAASLPLEGYPIDQLFAYRWAGLDEKGRSQVQDLQGNVVDADGSTFSFTPDDLVYMGRSTAPYFGGWTNAVRYKNLTFTARVTMNFGHKVRGIDVNSTQYPNNTAGFSGFLGNSKRLTNRWRQPGDEAFTDIPGVINTNFNSIDRYAFSNINVFDASHIRLQQLSLDYRFPASMLHDYRTFKSLSIGFAATNLGLLWKKTDRDIDPEYMFNGDYSSMPPVPTYMFRLSVGF</sequence>
<evidence type="ECO:0000313" key="10">
    <source>
        <dbReference type="Proteomes" id="UP000294752"/>
    </source>
</evidence>
<evidence type="ECO:0000256" key="2">
    <source>
        <dbReference type="ARBA" id="ARBA00022448"/>
    </source>
</evidence>
<dbReference type="Pfam" id="PF13715">
    <property type="entry name" value="CarbopepD_reg_2"/>
    <property type="match status" value="1"/>
</dbReference>
<dbReference type="Proteomes" id="UP000294752">
    <property type="component" value="Unassembled WGS sequence"/>
</dbReference>
<evidence type="ECO:0000256" key="1">
    <source>
        <dbReference type="ARBA" id="ARBA00004571"/>
    </source>
</evidence>
<dbReference type="InterPro" id="IPR037066">
    <property type="entry name" value="Plug_dom_sf"/>
</dbReference>
<evidence type="ECO:0000256" key="7">
    <source>
        <dbReference type="PROSITE-ProRule" id="PRU01360"/>
    </source>
</evidence>
<name>A0A4R7D5K3_9SPHI</name>
<keyword evidence="4 7" id="KW-0812">Transmembrane</keyword>
<dbReference type="Gene3D" id="2.40.170.20">
    <property type="entry name" value="TonB-dependent receptor, beta-barrel domain"/>
    <property type="match status" value="1"/>
</dbReference>
<dbReference type="PROSITE" id="PS52016">
    <property type="entry name" value="TONB_DEPENDENT_REC_3"/>
    <property type="match status" value="1"/>
</dbReference>
<comment type="caution">
    <text evidence="9">The sequence shown here is derived from an EMBL/GenBank/DDBJ whole genome shotgun (WGS) entry which is preliminary data.</text>
</comment>
<feature type="domain" description="TonB-dependent receptor plug" evidence="8">
    <location>
        <begin position="234"/>
        <end position="362"/>
    </location>
</feature>
<evidence type="ECO:0000256" key="3">
    <source>
        <dbReference type="ARBA" id="ARBA00022452"/>
    </source>
</evidence>
<evidence type="ECO:0000256" key="4">
    <source>
        <dbReference type="ARBA" id="ARBA00022692"/>
    </source>
</evidence>